<evidence type="ECO:0000256" key="2">
    <source>
        <dbReference type="ARBA" id="ARBA00022737"/>
    </source>
</evidence>
<dbReference type="GO" id="GO:0005886">
    <property type="term" value="C:plasma membrane"/>
    <property type="evidence" value="ECO:0007669"/>
    <property type="project" value="TreeGrafter"/>
</dbReference>
<keyword evidence="4" id="KW-1185">Reference proteome</keyword>
<dbReference type="PANTHER" id="PTHR24369">
    <property type="entry name" value="ANTIGEN BSP, PUTATIVE-RELATED"/>
    <property type="match status" value="1"/>
</dbReference>
<evidence type="ECO:0000313" key="3">
    <source>
        <dbReference type="Ensembl" id="ENSCSRP00000015655.1"/>
    </source>
</evidence>
<evidence type="ECO:0000256" key="1">
    <source>
        <dbReference type="ARBA" id="ARBA00022614"/>
    </source>
</evidence>
<dbReference type="PANTHER" id="PTHR24369:SF213">
    <property type="entry name" value="INSULIN LIKE GROWTH FACTOR BINDING PROTEIN ACID LABILE SUBUNIT"/>
    <property type="match status" value="1"/>
</dbReference>
<proteinExistence type="predicted"/>
<dbReference type="Proteomes" id="UP000694403">
    <property type="component" value="Unplaced"/>
</dbReference>
<sequence length="328" mass="36964">TVKSAQQWQAGSGCLSPLLSRPLFAAPRCNASEERRSGWQSEHRGQSSLPSGNACICKCSPEDTIHCNKAGLRTLPAELAASAVSLNLSNNLLRVLTANTFQNLTFLRSLWLDRNNLTFLYPGTFSALSNLRELDLGWNSRLTHLHDLKALSELNLRKNRIWTIQNDAFAMLNRLGVLDLGHNRISDLPNQLFSGLIQLKTMHLEANRISRIDCSFNSLLNLRKLYLNNNHISSISHTAFSGLEKLQFLHLNKNRLSSLPKHLFAELPKLKYVFLSHNPWSCDCKMLWFPTWMATYKGAVEGMQCAFTGLHNQTLLDFSARAQAGNLY</sequence>
<accession>A0A8C3SLP3</accession>
<dbReference type="AlphaFoldDB" id="A0A8C3SLP3"/>
<evidence type="ECO:0000313" key="4">
    <source>
        <dbReference type="Proteomes" id="UP000694403"/>
    </source>
</evidence>
<keyword evidence="1" id="KW-0433">Leucine-rich repeat</keyword>
<dbReference type="SMART" id="SM00365">
    <property type="entry name" value="LRR_SD22"/>
    <property type="match status" value="3"/>
</dbReference>
<protein>
    <submittedName>
        <fullName evidence="3">Uncharacterized protein</fullName>
    </submittedName>
</protein>
<dbReference type="Pfam" id="PF13855">
    <property type="entry name" value="LRR_8"/>
    <property type="match status" value="3"/>
</dbReference>
<dbReference type="PROSITE" id="PS51450">
    <property type="entry name" value="LRR"/>
    <property type="match status" value="3"/>
</dbReference>
<dbReference type="SUPFAM" id="SSF52058">
    <property type="entry name" value="L domain-like"/>
    <property type="match status" value="1"/>
</dbReference>
<reference evidence="3" key="2">
    <citation type="submission" date="2025-09" db="UniProtKB">
        <authorList>
            <consortium name="Ensembl"/>
        </authorList>
    </citation>
    <scope>IDENTIFICATION</scope>
</reference>
<dbReference type="InterPro" id="IPR003591">
    <property type="entry name" value="Leu-rich_rpt_typical-subtyp"/>
</dbReference>
<name>A0A8C3SLP3_CHESE</name>
<dbReference type="InterPro" id="IPR001611">
    <property type="entry name" value="Leu-rich_rpt"/>
</dbReference>
<organism evidence="3 4">
    <name type="scientific">Chelydra serpentina</name>
    <name type="common">Snapping turtle</name>
    <name type="synonym">Testudo serpentina</name>
    <dbReference type="NCBI Taxonomy" id="8475"/>
    <lineage>
        <taxon>Eukaryota</taxon>
        <taxon>Metazoa</taxon>
        <taxon>Chordata</taxon>
        <taxon>Craniata</taxon>
        <taxon>Vertebrata</taxon>
        <taxon>Euteleostomi</taxon>
        <taxon>Archelosauria</taxon>
        <taxon>Testudinata</taxon>
        <taxon>Testudines</taxon>
        <taxon>Cryptodira</taxon>
        <taxon>Durocryptodira</taxon>
        <taxon>Americhelydia</taxon>
        <taxon>Chelydroidea</taxon>
        <taxon>Chelydridae</taxon>
        <taxon>Chelydra</taxon>
    </lineage>
</organism>
<dbReference type="InterPro" id="IPR050541">
    <property type="entry name" value="LRR_TM_domain-containing"/>
</dbReference>
<dbReference type="Ensembl" id="ENSCSRT00000016324.1">
    <property type="protein sequence ID" value="ENSCSRP00000015655.1"/>
    <property type="gene ID" value="ENSCSRG00000011928.1"/>
</dbReference>
<dbReference type="SMART" id="SM00369">
    <property type="entry name" value="LRR_TYP"/>
    <property type="match status" value="7"/>
</dbReference>
<keyword evidence="2" id="KW-0677">Repeat</keyword>
<reference evidence="3" key="1">
    <citation type="submission" date="2025-08" db="UniProtKB">
        <authorList>
            <consortium name="Ensembl"/>
        </authorList>
    </citation>
    <scope>IDENTIFICATION</scope>
</reference>
<dbReference type="InterPro" id="IPR032675">
    <property type="entry name" value="LRR_dom_sf"/>
</dbReference>
<dbReference type="Gene3D" id="3.80.10.10">
    <property type="entry name" value="Ribonuclease Inhibitor"/>
    <property type="match status" value="1"/>
</dbReference>